<dbReference type="EMBL" id="CADCUX010000755">
    <property type="protein sequence ID" value="CAA9443522.1"/>
    <property type="molecule type" value="Genomic_DNA"/>
</dbReference>
<accession>A0A6J4QFI9</accession>
<sequence>MHPAILWRELDRVAQQVPQHLLHPGLVRHHQRRGGIQVQLQVQVLFLQLRIQHVQHDANQRMHVHHARLQADLAGRNGGEVQQVLDQAGLQRHVALDHRQQVLVLGRHAGGALQQVGGGGDGRQRRAQLVRQHGQEAVLGLVGALGFFLGRAQRLRVAVLRGGVVHDLAKATVLAGVAVQRHEHALGPQAQAVAPHHPTVVVGLAVPQRLREFTLQGAGGPVLGGEQLIGRLAHHVLAREAEDVAGGAVPRAHHAARVHQDHGVVAQRVHHPRVHVVGLAQPHLGTPARLALRHLAQGALDHQRQPRQPALADVVGRASLEHLDGVVLADHAGDEDERRIRAAGARHLQRLFAREAGDLVVREDQVEVPGGQGIGEADLVTHHLQLRPRVAGQQALAQQLGVETGILDQQDGEGVVSKGVVRQVLIHTGERPSGNPAGAR</sequence>
<evidence type="ECO:0000313" key="1">
    <source>
        <dbReference type="EMBL" id="CAA9443522.1"/>
    </source>
</evidence>
<dbReference type="AlphaFoldDB" id="A0A6J4QFI9"/>
<reference evidence="1" key="1">
    <citation type="submission" date="2020-02" db="EMBL/GenBank/DDBJ databases">
        <authorList>
            <person name="Meier V. D."/>
        </authorList>
    </citation>
    <scope>NUCLEOTIDE SEQUENCE</scope>
    <source>
        <strain evidence="1">AVDCRST_MAG51</strain>
    </source>
</reference>
<proteinExistence type="predicted"/>
<name>A0A6J4QFI9_9BURK</name>
<organism evidence="1">
    <name type="scientific">uncultured Ramlibacter sp</name>
    <dbReference type="NCBI Taxonomy" id="260755"/>
    <lineage>
        <taxon>Bacteria</taxon>
        <taxon>Pseudomonadati</taxon>
        <taxon>Pseudomonadota</taxon>
        <taxon>Betaproteobacteria</taxon>
        <taxon>Burkholderiales</taxon>
        <taxon>Comamonadaceae</taxon>
        <taxon>Ramlibacter</taxon>
        <taxon>environmental samples</taxon>
    </lineage>
</organism>
<protein>
    <submittedName>
        <fullName evidence="1">Uncharacterized protein</fullName>
    </submittedName>
</protein>
<gene>
    <name evidence="1" type="ORF">AVDCRST_MAG51-3453</name>
</gene>